<sequence>MNVCACRPPRLPSPRTVVRSDVEARIEDAQYGAEREEDRRRYGHRAEMSNFVHCMVCFVFPSEGVKFYLSSCGHIACVKCVQKGSMTLSCKVCLKDNPQILEINRNLKPELRELFTPLDDFSKIVHEIGQVLDFQDAQRQHLMRHLQTKNNTFDKMQEFCKEEMKKKTQYKEALMRAKVEYKKKCDEIQELKSKLNKMERCSSKYVSI</sequence>
<dbReference type="GO" id="GO:0019789">
    <property type="term" value="F:SUMO transferase activity"/>
    <property type="evidence" value="ECO:0007669"/>
    <property type="project" value="InterPro"/>
</dbReference>
<keyword evidence="5" id="KW-0175">Coiled coil</keyword>
<evidence type="ECO:0000256" key="5">
    <source>
        <dbReference type="SAM" id="Coils"/>
    </source>
</evidence>
<dbReference type="WBParaSite" id="HPBE_0000004201-mRNA-1">
    <property type="protein sequence ID" value="HPBE_0000004201-mRNA-1"/>
    <property type="gene ID" value="HPBE_0000004201"/>
</dbReference>
<keyword evidence="8" id="KW-1185">Reference proteome</keyword>
<reference evidence="9" key="2">
    <citation type="submission" date="2019-09" db="UniProtKB">
        <authorList>
            <consortium name="WormBaseParasite"/>
        </authorList>
    </citation>
    <scope>IDENTIFICATION</scope>
</reference>
<proteinExistence type="predicted"/>
<name>A0A3P7WL47_HELPZ</name>
<dbReference type="GO" id="GO:0007129">
    <property type="term" value="P:homologous chromosome pairing at meiosis"/>
    <property type="evidence" value="ECO:0007669"/>
    <property type="project" value="TreeGrafter"/>
</dbReference>
<keyword evidence="3" id="KW-0469">Meiosis</keyword>
<dbReference type="SUPFAM" id="SSF57850">
    <property type="entry name" value="RING/U-box"/>
    <property type="match status" value="1"/>
</dbReference>
<evidence type="ECO:0000256" key="3">
    <source>
        <dbReference type="ARBA" id="ARBA00023254"/>
    </source>
</evidence>
<keyword evidence="1 4" id="KW-0479">Metal-binding</keyword>
<dbReference type="GO" id="GO:0008270">
    <property type="term" value="F:zinc ion binding"/>
    <property type="evidence" value="ECO:0007669"/>
    <property type="project" value="UniProtKB-KW"/>
</dbReference>
<dbReference type="PROSITE" id="PS50089">
    <property type="entry name" value="ZF_RING_2"/>
    <property type="match status" value="1"/>
</dbReference>
<dbReference type="AlphaFoldDB" id="A0A3P7WL47"/>
<protein>
    <submittedName>
        <fullName evidence="9">RING-type domain-containing protein</fullName>
    </submittedName>
</protein>
<keyword evidence="2" id="KW-0862">Zinc</keyword>
<dbReference type="Pfam" id="PF14634">
    <property type="entry name" value="zf-RING_5"/>
    <property type="match status" value="1"/>
</dbReference>
<evidence type="ECO:0000313" key="9">
    <source>
        <dbReference type="WBParaSite" id="HPBE_0000004201-mRNA-1"/>
    </source>
</evidence>
<evidence type="ECO:0000256" key="4">
    <source>
        <dbReference type="PROSITE-ProRule" id="PRU00175"/>
    </source>
</evidence>
<feature type="coiled-coil region" evidence="5">
    <location>
        <begin position="171"/>
        <end position="201"/>
    </location>
</feature>
<organism evidence="7">
    <name type="scientific">Heligmosomoides polygyrus</name>
    <name type="common">Parasitic roundworm</name>
    <dbReference type="NCBI Taxonomy" id="6339"/>
    <lineage>
        <taxon>Eukaryota</taxon>
        <taxon>Metazoa</taxon>
        <taxon>Ecdysozoa</taxon>
        <taxon>Nematoda</taxon>
        <taxon>Chromadorea</taxon>
        <taxon>Rhabditida</taxon>
        <taxon>Rhabditina</taxon>
        <taxon>Rhabditomorpha</taxon>
        <taxon>Strongyloidea</taxon>
        <taxon>Heligmosomidae</taxon>
        <taxon>Heligmosomoides</taxon>
    </lineage>
</organism>
<dbReference type="InterPro" id="IPR001841">
    <property type="entry name" value="Znf_RING"/>
</dbReference>
<dbReference type="OrthoDB" id="2535391at2759"/>
<evidence type="ECO:0000256" key="1">
    <source>
        <dbReference type="ARBA" id="ARBA00022771"/>
    </source>
</evidence>
<dbReference type="PANTHER" id="PTHR22663">
    <property type="entry name" value="RING FINGER PROTEIN NARYA-RELATED"/>
    <property type="match status" value="1"/>
</dbReference>
<dbReference type="Proteomes" id="UP000050761">
    <property type="component" value="Unassembled WGS sequence"/>
</dbReference>
<accession>A0A3P7WL47</accession>
<dbReference type="InterPro" id="IPR042123">
    <property type="entry name" value="Zip3/RNF212-like"/>
</dbReference>
<evidence type="ECO:0000256" key="2">
    <source>
        <dbReference type="ARBA" id="ARBA00022833"/>
    </source>
</evidence>
<evidence type="ECO:0000313" key="8">
    <source>
        <dbReference type="Proteomes" id="UP000050761"/>
    </source>
</evidence>
<reference evidence="7 8" key="1">
    <citation type="submission" date="2018-11" db="EMBL/GenBank/DDBJ databases">
        <authorList>
            <consortium name="Pathogen Informatics"/>
        </authorList>
    </citation>
    <scope>NUCLEOTIDE SEQUENCE [LARGE SCALE GENOMIC DNA]</scope>
</reference>
<dbReference type="GO" id="GO:0007131">
    <property type="term" value="P:reciprocal meiotic recombination"/>
    <property type="evidence" value="ECO:0007669"/>
    <property type="project" value="InterPro"/>
</dbReference>
<keyword evidence="1 4" id="KW-0863">Zinc-finger</keyword>
<dbReference type="Gene3D" id="3.30.40.10">
    <property type="entry name" value="Zinc/RING finger domain, C3HC4 (zinc finger)"/>
    <property type="match status" value="1"/>
</dbReference>
<feature type="domain" description="RING-type" evidence="6">
    <location>
        <begin position="54"/>
        <end position="93"/>
    </location>
</feature>
<gene>
    <name evidence="7" type="ORF">HPBE_LOCUS43</name>
</gene>
<evidence type="ECO:0000259" key="6">
    <source>
        <dbReference type="PROSITE" id="PS50089"/>
    </source>
</evidence>
<evidence type="ECO:0000313" key="7">
    <source>
        <dbReference type="EMBL" id="VDO18318.1"/>
    </source>
</evidence>
<dbReference type="PANTHER" id="PTHR22663:SF17">
    <property type="entry name" value="RING FINGER PROTEIN NARYA-RELATED"/>
    <property type="match status" value="1"/>
</dbReference>
<dbReference type="GO" id="GO:0000795">
    <property type="term" value="C:synaptonemal complex"/>
    <property type="evidence" value="ECO:0007669"/>
    <property type="project" value="InterPro"/>
</dbReference>
<dbReference type="EMBL" id="UZAH01000021">
    <property type="protein sequence ID" value="VDO18318.1"/>
    <property type="molecule type" value="Genomic_DNA"/>
</dbReference>
<dbReference type="InterPro" id="IPR013083">
    <property type="entry name" value="Znf_RING/FYVE/PHD"/>
</dbReference>
<dbReference type="GO" id="GO:0016925">
    <property type="term" value="P:protein sumoylation"/>
    <property type="evidence" value="ECO:0007669"/>
    <property type="project" value="TreeGrafter"/>
</dbReference>